<name>A0A0M8JQQ0_9CHLR</name>
<evidence type="ECO:0000313" key="10">
    <source>
        <dbReference type="EMBL" id="KPL82244.1"/>
    </source>
</evidence>
<evidence type="ECO:0000256" key="6">
    <source>
        <dbReference type="ARBA" id="ARBA00023136"/>
    </source>
</evidence>
<keyword evidence="11" id="KW-1185">Reference proteome</keyword>
<feature type="transmembrane region" description="Helical" evidence="7">
    <location>
        <begin position="150"/>
        <end position="171"/>
    </location>
</feature>
<keyword evidence="5 7" id="KW-1133">Transmembrane helix</keyword>
<dbReference type="GO" id="GO:0005886">
    <property type="term" value="C:plasma membrane"/>
    <property type="evidence" value="ECO:0007669"/>
    <property type="project" value="UniProtKB-SubCell"/>
</dbReference>
<dbReference type="InterPro" id="IPR000515">
    <property type="entry name" value="MetI-like"/>
</dbReference>
<evidence type="ECO:0000256" key="4">
    <source>
        <dbReference type="ARBA" id="ARBA00022692"/>
    </source>
</evidence>
<dbReference type="InterPro" id="IPR035906">
    <property type="entry name" value="MetI-like_sf"/>
</dbReference>
<dbReference type="AlphaFoldDB" id="A0A0M8JQQ0"/>
<dbReference type="Gene3D" id="1.10.3720.10">
    <property type="entry name" value="MetI-like"/>
    <property type="match status" value="1"/>
</dbReference>
<dbReference type="RefSeq" id="WP_075071088.1">
    <property type="nucleotide sequence ID" value="NZ_BBXZ01000177.1"/>
</dbReference>
<feature type="transmembrane region" description="Helical" evidence="7">
    <location>
        <begin position="84"/>
        <end position="105"/>
    </location>
</feature>
<organism evidence="9">
    <name type="scientific">Levilinea saccharolytica</name>
    <dbReference type="NCBI Taxonomy" id="229921"/>
    <lineage>
        <taxon>Bacteria</taxon>
        <taxon>Bacillati</taxon>
        <taxon>Chloroflexota</taxon>
        <taxon>Anaerolineae</taxon>
        <taxon>Anaerolineales</taxon>
        <taxon>Anaerolineaceae</taxon>
        <taxon>Levilinea</taxon>
    </lineage>
</organism>
<evidence type="ECO:0000256" key="2">
    <source>
        <dbReference type="ARBA" id="ARBA00022448"/>
    </source>
</evidence>
<dbReference type="PANTHER" id="PTHR32243:SF18">
    <property type="entry name" value="INNER MEMBRANE ABC TRANSPORTER PERMEASE PROTEIN YCJP"/>
    <property type="match status" value="1"/>
</dbReference>
<evidence type="ECO:0000313" key="9">
    <source>
        <dbReference type="EMBL" id="GAP19438.1"/>
    </source>
</evidence>
<dbReference type="GO" id="GO:0055085">
    <property type="term" value="P:transmembrane transport"/>
    <property type="evidence" value="ECO:0007669"/>
    <property type="project" value="InterPro"/>
</dbReference>
<feature type="domain" description="ABC transmembrane type-1" evidence="8">
    <location>
        <begin position="80"/>
        <end position="271"/>
    </location>
</feature>
<keyword evidence="2 7" id="KW-0813">Transport</keyword>
<keyword evidence="3" id="KW-1003">Cell membrane</keyword>
<dbReference type="Proteomes" id="UP000050501">
    <property type="component" value="Unassembled WGS sequence"/>
</dbReference>
<evidence type="ECO:0000256" key="3">
    <source>
        <dbReference type="ARBA" id="ARBA00022475"/>
    </source>
</evidence>
<dbReference type="InterPro" id="IPR050901">
    <property type="entry name" value="BP-dep_ABC_trans_perm"/>
</dbReference>
<gene>
    <name evidence="10" type="ORF">ADN01_09060</name>
    <name evidence="9" type="ORF">LSAC_03340</name>
</gene>
<proteinExistence type="inferred from homology"/>
<dbReference type="EMBL" id="LGCM01000034">
    <property type="protein sequence ID" value="KPL82244.1"/>
    <property type="molecule type" value="Genomic_DNA"/>
</dbReference>
<comment type="similarity">
    <text evidence="7">Belongs to the binding-protein-dependent transport system permease family.</text>
</comment>
<feature type="transmembrane region" description="Helical" evidence="7">
    <location>
        <begin position="192"/>
        <end position="217"/>
    </location>
</feature>
<reference evidence="10 11" key="2">
    <citation type="submission" date="2015-07" db="EMBL/GenBank/DDBJ databases">
        <title>Genome sequence of Levilinea saccharolytica DSM 16555.</title>
        <authorList>
            <person name="Hemp J."/>
            <person name="Ward L.M."/>
            <person name="Pace L.A."/>
            <person name="Fischer W.W."/>
        </authorList>
    </citation>
    <scope>NUCLEOTIDE SEQUENCE [LARGE SCALE GENOMIC DNA]</scope>
    <source>
        <strain evidence="10 11">KIBI-1</strain>
    </source>
</reference>
<feature type="transmembrane region" description="Helical" evidence="7">
    <location>
        <begin position="125"/>
        <end position="144"/>
    </location>
</feature>
<evidence type="ECO:0000256" key="7">
    <source>
        <dbReference type="RuleBase" id="RU363032"/>
    </source>
</evidence>
<reference evidence="9" key="1">
    <citation type="journal article" date="2015" name="Genome Announc.">
        <title>Draft Genome Sequences of Anaerolinea thermolimosa IMO-1, Bellilinea caldifistulae GOMI-1, Leptolinea tardivitalis YMTK-2, Levilinea saccharolytica KIBI-1, Longilinea arvoryzae KOME-1, Previously Described as Members of the Class Anaerolineae (Chloroflexi).</title>
        <authorList>
            <person name="Matsuura N."/>
            <person name="Tourlousse M.D."/>
            <person name="Ohashi A."/>
            <person name="Hugenholtz P."/>
            <person name="Sekiguchi Y."/>
        </authorList>
    </citation>
    <scope>NUCLEOTIDE SEQUENCE</scope>
    <source>
        <strain evidence="9">KIBI-1</strain>
    </source>
</reference>
<evidence type="ECO:0000256" key="5">
    <source>
        <dbReference type="ARBA" id="ARBA00022989"/>
    </source>
</evidence>
<dbReference type="SUPFAM" id="SSF161098">
    <property type="entry name" value="MetI-like"/>
    <property type="match status" value="1"/>
</dbReference>
<sequence length="286" mass="31495">MKRYRKTLQTAGKLFLMLLILLFIYAPLAWLLLSSVSTRADLLATPPRWIPEHPTLQNYRNILIPGTAVSEVARTFKYTLANSFLVATVTTVICLFVGSLAAYALARLRMKYRDAIFMGILSVRMIPEISLVIPLYVAAAFLGWRDKPIILIVTYLSFALPFAIWMLTTFFETVPIELEDAALIDGSSRLGTLFRVVLPVAAPGIVSTALFTFLLAWDEFFFALLFTSTIQAKTVPVAIAEFTGRYAVDITAMMTGGVLAALPPVILALIFQRYIVSGLSAGAVKG</sequence>
<dbReference type="CDD" id="cd06261">
    <property type="entry name" value="TM_PBP2"/>
    <property type="match status" value="1"/>
</dbReference>
<dbReference type="EMBL" id="DF967975">
    <property type="protein sequence ID" value="GAP19438.1"/>
    <property type="molecule type" value="Genomic_DNA"/>
</dbReference>
<dbReference type="STRING" id="229921.ADN01_09060"/>
<keyword evidence="4 7" id="KW-0812">Transmembrane</keyword>
<feature type="transmembrane region" description="Helical" evidence="7">
    <location>
        <begin position="12"/>
        <end position="33"/>
    </location>
</feature>
<dbReference type="PROSITE" id="PS50928">
    <property type="entry name" value="ABC_TM1"/>
    <property type="match status" value="1"/>
</dbReference>
<accession>A0A0M8JQQ0</accession>
<evidence type="ECO:0000259" key="8">
    <source>
        <dbReference type="PROSITE" id="PS50928"/>
    </source>
</evidence>
<feature type="transmembrane region" description="Helical" evidence="7">
    <location>
        <begin position="250"/>
        <end position="271"/>
    </location>
</feature>
<evidence type="ECO:0000313" key="11">
    <source>
        <dbReference type="Proteomes" id="UP000050501"/>
    </source>
</evidence>
<keyword evidence="6 7" id="KW-0472">Membrane</keyword>
<dbReference type="Pfam" id="PF00528">
    <property type="entry name" value="BPD_transp_1"/>
    <property type="match status" value="1"/>
</dbReference>
<protein>
    <submittedName>
        <fullName evidence="10">ABC transporter permease</fullName>
    </submittedName>
    <submittedName>
        <fullName evidence="9">Carbohydrate ABC transporter membrane protein 2, CUT1 family</fullName>
    </submittedName>
</protein>
<evidence type="ECO:0000256" key="1">
    <source>
        <dbReference type="ARBA" id="ARBA00004651"/>
    </source>
</evidence>
<comment type="subcellular location">
    <subcellularLocation>
        <location evidence="1 7">Cell membrane</location>
        <topology evidence="1 7">Multi-pass membrane protein</topology>
    </subcellularLocation>
</comment>
<dbReference type="PANTHER" id="PTHR32243">
    <property type="entry name" value="MALTOSE TRANSPORT SYSTEM PERMEASE-RELATED"/>
    <property type="match status" value="1"/>
</dbReference>